<proteinExistence type="predicted"/>
<feature type="region of interest" description="Disordered" evidence="1">
    <location>
        <begin position="1"/>
        <end position="48"/>
    </location>
</feature>
<evidence type="ECO:0000256" key="1">
    <source>
        <dbReference type="SAM" id="MobiDB-lite"/>
    </source>
</evidence>
<name>A0A084QI97_STAC4</name>
<dbReference type="AlphaFoldDB" id="A0A084QI97"/>
<evidence type="ECO:0000313" key="2">
    <source>
        <dbReference type="EMBL" id="KFA63682.1"/>
    </source>
</evidence>
<dbReference type="OrthoDB" id="4940884at2759"/>
<evidence type="ECO:0000313" key="3">
    <source>
        <dbReference type="Proteomes" id="UP000028524"/>
    </source>
</evidence>
<dbReference type="EMBL" id="KL660733">
    <property type="protein sequence ID" value="KFA63682.1"/>
    <property type="molecule type" value="Genomic_DNA"/>
</dbReference>
<accession>A0A084QI97</accession>
<dbReference type="InParanoid" id="A0A084QI97"/>
<protein>
    <submittedName>
        <fullName evidence="2">Uncharacterized protein</fullName>
    </submittedName>
</protein>
<keyword evidence="3" id="KW-1185">Reference proteome</keyword>
<dbReference type="HOGENOM" id="CLU_1023682_0_0_1"/>
<gene>
    <name evidence="2" type="ORF">S40285_10073</name>
</gene>
<organism evidence="2 3">
    <name type="scientific">Stachybotrys chlorohalonatus (strain IBT 40285)</name>
    <dbReference type="NCBI Taxonomy" id="1283841"/>
    <lineage>
        <taxon>Eukaryota</taxon>
        <taxon>Fungi</taxon>
        <taxon>Dikarya</taxon>
        <taxon>Ascomycota</taxon>
        <taxon>Pezizomycotina</taxon>
        <taxon>Sordariomycetes</taxon>
        <taxon>Hypocreomycetidae</taxon>
        <taxon>Hypocreales</taxon>
        <taxon>Stachybotryaceae</taxon>
        <taxon>Stachybotrys</taxon>
    </lineage>
</organism>
<reference evidence="2 3" key="1">
    <citation type="journal article" date="2014" name="BMC Genomics">
        <title>Comparative genome sequencing reveals chemotype-specific gene clusters in the toxigenic black mold Stachybotrys.</title>
        <authorList>
            <person name="Semeiks J."/>
            <person name="Borek D."/>
            <person name="Otwinowski Z."/>
            <person name="Grishin N.V."/>
        </authorList>
    </citation>
    <scope>NUCLEOTIDE SEQUENCE [LARGE SCALE GENOMIC DNA]</scope>
    <source>
        <strain evidence="2 3">IBT 40285</strain>
    </source>
</reference>
<sequence length="272" mass="29610">MDTRKEAAASVASSTLTNGVARRNVIAAKPKDGKQSATSKDPESKLDSAVTTELRHHQEHSIQLVKLQSLMQEERKKNQKLHDDQKHVAEKLADLKGKFAALTVLVHTKNAEKSLPNHTLQVRPINTETNGVLLPLYIPNAPEQGTDSKTLWDRVKATGGNVDVLANQLLEEQKPQLVSALKTMYSVARNLNIDEGQAAAKPAYTATETPNGTGTGKGHSELMGLSFPRVKRTENLNPAAKQFSPLTFDNIKFEEAKVVNGLSSSIHNPSGE</sequence>
<feature type="compositionally biased region" description="Basic and acidic residues" evidence="1">
    <location>
        <begin position="29"/>
        <end position="46"/>
    </location>
</feature>
<dbReference type="Proteomes" id="UP000028524">
    <property type="component" value="Unassembled WGS sequence"/>
</dbReference>